<name>A0A0E9QGJ7_ANGAN</name>
<dbReference type="AlphaFoldDB" id="A0A0E9QGJ7"/>
<evidence type="ECO:0000313" key="1">
    <source>
        <dbReference type="EMBL" id="JAH15450.1"/>
    </source>
</evidence>
<proteinExistence type="predicted"/>
<protein>
    <submittedName>
        <fullName evidence="1">Uncharacterized protein</fullName>
    </submittedName>
</protein>
<sequence length="31" mass="3546">MMSLHTALICQVIGFYINAFITFFKNNTHAV</sequence>
<dbReference type="EMBL" id="GBXM01093127">
    <property type="protein sequence ID" value="JAH15450.1"/>
    <property type="molecule type" value="Transcribed_RNA"/>
</dbReference>
<reference evidence="1" key="1">
    <citation type="submission" date="2014-11" db="EMBL/GenBank/DDBJ databases">
        <authorList>
            <person name="Amaro Gonzalez C."/>
        </authorList>
    </citation>
    <scope>NUCLEOTIDE SEQUENCE</scope>
</reference>
<reference evidence="1" key="2">
    <citation type="journal article" date="2015" name="Fish Shellfish Immunol.">
        <title>Early steps in the European eel (Anguilla anguilla)-Vibrio vulnificus interaction in the gills: Role of the RtxA13 toxin.</title>
        <authorList>
            <person name="Callol A."/>
            <person name="Pajuelo D."/>
            <person name="Ebbesson L."/>
            <person name="Teles M."/>
            <person name="MacKenzie S."/>
            <person name="Amaro C."/>
        </authorList>
    </citation>
    <scope>NUCLEOTIDE SEQUENCE</scope>
</reference>
<accession>A0A0E9QGJ7</accession>
<organism evidence="1">
    <name type="scientific">Anguilla anguilla</name>
    <name type="common">European freshwater eel</name>
    <name type="synonym">Muraena anguilla</name>
    <dbReference type="NCBI Taxonomy" id="7936"/>
    <lineage>
        <taxon>Eukaryota</taxon>
        <taxon>Metazoa</taxon>
        <taxon>Chordata</taxon>
        <taxon>Craniata</taxon>
        <taxon>Vertebrata</taxon>
        <taxon>Euteleostomi</taxon>
        <taxon>Actinopterygii</taxon>
        <taxon>Neopterygii</taxon>
        <taxon>Teleostei</taxon>
        <taxon>Anguilliformes</taxon>
        <taxon>Anguillidae</taxon>
        <taxon>Anguilla</taxon>
    </lineage>
</organism>